<sequence length="115" mass="13194">MKFFQLFLAFALVLAIIGSNGPDLLLLANSSVIEQLLQATTDSTDFAFPYGQAALFYTSVIPSPQRRSRHQISKVAQKDDEKVYYSDAYFHYQQILRKPNSLIEYYQLLKKAVEH</sequence>
<evidence type="ECO:0000313" key="2">
    <source>
        <dbReference type="EMBL" id="OXU25844.1"/>
    </source>
</evidence>
<gene>
    <name evidence="2" type="ORF">TSAR_008346</name>
</gene>
<dbReference type="EMBL" id="NNAY01000935">
    <property type="protein sequence ID" value="OXU25844.1"/>
    <property type="molecule type" value="Genomic_DNA"/>
</dbReference>
<organism evidence="2 3">
    <name type="scientific">Trichomalopsis sarcophagae</name>
    <dbReference type="NCBI Taxonomy" id="543379"/>
    <lineage>
        <taxon>Eukaryota</taxon>
        <taxon>Metazoa</taxon>
        <taxon>Ecdysozoa</taxon>
        <taxon>Arthropoda</taxon>
        <taxon>Hexapoda</taxon>
        <taxon>Insecta</taxon>
        <taxon>Pterygota</taxon>
        <taxon>Neoptera</taxon>
        <taxon>Endopterygota</taxon>
        <taxon>Hymenoptera</taxon>
        <taxon>Apocrita</taxon>
        <taxon>Proctotrupomorpha</taxon>
        <taxon>Chalcidoidea</taxon>
        <taxon>Pteromalidae</taxon>
        <taxon>Pteromalinae</taxon>
        <taxon>Trichomalopsis</taxon>
    </lineage>
</organism>
<protein>
    <submittedName>
        <fullName evidence="2">Uncharacterized protein</fullName>
    </submittedName>
</protein>
<name>A0A232F4X2_9HYME</name>
<accession>A0A232F4X2</accession>
<comment type="caution">
    <text evidence="2">The sequence shown here is derived from an EMBL/GenBank/DDBJ whole genome shotgun (WGS) entry which is preliminary data.</text>
</comment>
<feature type="chain" id="PRO_5012714627" evidence="1">
    <location>
        <begin position="16"/>
        <end position="115"/>
    </location>
</feature>
<keyword evidence="3" id="KW-1185">Reference proteome</keyword>
<evidence type="ECO:0000313" key="3">
    <source>
        <dbReference type="Proteomes" id="UP000215335"/>
    </source>
</evidence>
<reference evidence="2 3" key="1">
    <citation type="journal article" date="2017" name="Curr. Biol.">
        <title>The Evolution of Venom by Co-option of Single-Copy Genes.</title>
        <authorList>
            <person name="Martinson E.O."/>
            <person name="Mrinalini"/>
            <person name="Kelkar Y.D."/>
            <person name="Chang C.H."/>
            <person name="Werren J.H."/>
        </authorList>
    </citation>
    <scope>NUCLEOTIDE SEQUENCE [LARGE SCALE GENOMIC DNA]</scope>
    <source>
        <strain evidence="2 3">Alberta</strain>
        <tissue evidence="2">Whole body</tissue>
    </source>
</reference>
<dbReference type="Proteomes" id="UP000215335">
    <property type="component" value="Unassembled WGS sequence"/>
</dbReference>
<proteinExistence type="predicted"/>
<keyword evidence="1" id="KW-0732">Signal</keyword>
<evidence type="ECO:0000256" key="1">
    <source>
        <dbReference type="SAM" id="SignalP"/>
    </source>
</evidence>
<feature type="signal peptide" evidence="1">
    <location>
        <begin position="1"/>
        <end position="15"/>
    </location>
</feature>
<dbReference type="AlphaFoldDB" id="A0A232F4X2"/>